<organism evidence="1 2">
    <name type="scientific">Spodoptera litura granulovirus</name>
    <dbReference type="NCBI Taxonomy" id="359919"/>
    <lineage>
        <taxon>Viruses</taxon>
        <taxon>Viruses incertae sedis</taxon>
        <taxon>Naldaviricetes</taxon>
        <taxon>Lefavirales</taxon>
        <taxon>Baculoviridae</taxon>
        <taxon>Betabaculovirus</taxon>
        <taxon>Betabaculovirus spliturae</taxon>
    </lineage>
</organism>
<dbReference type="GeneID" id="5184208"/>
<dbReference type="InterPro" id="IPR004283">
    <property type="entry name" value="Lef-2"/>
</dbReference>
<gene>
    <name evidence="1" type="primary">lef-2</name>
    <name evidence="1" type="ORF">SlGVgp032</name>
</gene>
<dbReference type="KEGG" id="vg:5184208"/>
<proteinExistence type="predicted"/>
<dbReference type="RefSeq" id="YP_001256983.1">
    <property type="nucleotide sequence ID" value="NC_009503.1"/>
</dbReference>
<name>A5IZN4_9BBAC</name>
<dbReference type="GO" id="GO:0019083">
    <property type="term" value="P:viral transcription"/>
    <property type="evidence" value="ECO:0007669"/>
    <property type="project" value="InterPro"/>
</dbReference>
<sequence length="174" mass="20294">MKVYNGTERIEPDTVYMVNVFLRDWSHVLDCYTVFAPGGTHFIAMGRNLQRMIALCPTFDEVEALQNKNNVQRKAKNTCFAGVTNRNDVITRYREMFYQGDKQGVNTRQDFELLCQRPRTNRFGNRLKFTYKIIKSLMCDKCDKSACVYQALKMFYNNDSKCIKEVDYAVSKNG</sequence>
<dbReference type="Pfam" id="PF03041">
    <property type="entry name" value="Baculo_LEF-2"/>
    <property type="match status" value="1"/>
</dbReference>
<dbReference type="OrthoDB" id="19212at10239"/>
<evidence type="ECO:0000313" key="2">
    <source>
        <dbReference type="Proteomes" id="UP000202782"/>
    </source>
</evidence>
<dbReference type="EMBL" id="DQ288858">
    <property type="protein sequence ID" value="ABQ51975.1"/>
    <property type="molecule type" value="Genomic_DNA"/>
</dbReference>
<reference evidence="1 2" key="1">
    <citation type="journal article" date="2008" name="J. Microbiol.">
        <title>Molecular and phylogenetic characterization of Spodoptera litura granulovirus.</title>
        <authorList>
            <person name="Wang Y."/>
            <person name="Choi J.Y."/>
            <person name="Roh J.Y."/>
            <person name="Woo S.D."/>
            <person name="Jin B.R."/>
            <person name="Je Y.H."/>
        </authorList>
    </citation>
    <scope>NUCLEOTIDE SEQUENCE [LARGE SCALE GENOMIC DNA]</scope>
    <source>
        <strain evidence="1">SlGV-K1</strain>
    </source>
</reference>
<accession>A5IZN4</accession>
<keyword evidence="2" id="KW-1185">Reference proteome</keyword>
<evidence type="ECO:0000313" key="1">
    <source>
        <dbReference type="EMBL" id="ABQ51975.1"/>
    </source>
</evidence>
<dbReference type="Proteomes" id="UP000202782">
    <property type="component" value="Segment"/>
</dbReference>
<protein>
    <submittedName>
        <fullName evidence="1">Lef-2</fullName>
    </submittedName>
</protein>